<evidence type="ECO:0000256" key="2">
    <source>
        <dbReference type="ARBA" id="ARBA00022448"/>
    </source>
</evidence>
<feature type="domain" description="Solute-binding protein family 5" evidence="6">
    <location>
        <begin position="106"/>
        <end position="514"/>
    </location>
</feature>
<dbReference type="Gene3D" id="3.90.76.10">
    <property type="entry name" value="Dipeptide-binding Protein, Domain 1"/>
    <property type="match status" value="1"/>
</dbReference>
<dbReference type="PROSITE" id="PS51257">
    <property type="entry name" value="PROKAR_LIPOPROTEIN"/>
    <property type="match status" value="1"/>
</dbReference>
<dbReference type="GO" id="GO:1904680">
    <property type="term" value="F:peptide transmembrane transporter activity"/>
    <property type="evidence" value="ECO:0007669"/>
    <property type="project" value="TreeGrafter"/>
</dbReference>
<dbReference type="Gene3D" id="3.40.190.10">
    <property type="entry name" value="Periplasmic binding protein-like II"/>
    <property type="match status" value="1"/>
</dbReference>
<feature type="chain" id="PRO_5039678289" evidence="5">
    <location>
        <begin position="25"/>
        <end position="609"/>
    </location>
</feature>
<feature type="compositionally biased region" description="Acidic residues" evidence="4">
    <location>
        <begin position="27"/>
        <end position="58"/>
    </location>
</feature>
<feature type="region of interest" description="Disordered" evidence="4">
    <location>
        <begin position="27"/>
        <end position="68"/>
    </location>
</feature>
<dbReference type="InterPro" id="IPR030678">
    <property type="entry name" value="Peptide/Ni-bd"/>
</dbReference>
<dbReference type="Proteomes" id="UP000276443">
    <property type="component" value="Unassembled WGS sequence"/>
</dbReference>
<comment type="caution">
    <text evidence="7">The sequence shown here is derived from an EMBL/GenBank/DDBJ whole genome shotgun (WGS) entry which is preliminary data.</text>
</comment>
<name>A0A3N5AYI3_9BACI</name>
<dbReference type="OrthoDB" id="9796817at2"/>
<dbReference type="InterPro" id="IPR039424">
    <property type="entry name" value="SBP_5"/>
</dbReference>
<dbReference type="Gene3D" id="3.10.105.10">
    <property type="entry name" value="Dipeptide-binding Protein, Domain 3"/>
    <property type="match status" value="1"/>
</dbReference>
<dbReference type="CDD" id="cd08514">
    <property type="entry name" value="PBP2_AppA_like"/>
    <property type="match status" value="1"/>
</dbReference>
<dbReference type="GO" id="GO:0043190">
    <property type="term" value="C:ATP-binding cassette (ABC) transporter complex"/>
    <property type="evidence" value="ECO:0007669"/>
    <property type="project" value="InterPro"/>
</dbReference>
<sequence length="609" mass="69072">MLNKKFWYLLVVLTLFAFLLVACNSDEGGDDPDDEDEQEQQDDNNEDENNEEEEEEEGPVSGGELVGAMDTAPDGIFNPIFYSEAYEANILDFTHESLAGQNDNLEFIPQLAEDWEANDDQTELTMYLREGVTWHDGEEFNAEDVIYTYTAIASPGYTEAGGIRTTFVQPLVGYEEFSSGEADTFEGVEMVDEYTVKFHFAEPNVNPVYYASYPIIPEHVFGDIPIEEQPSHPATLDAGEVIGTGPFKFTEMVEREEYVLTRHDDYWQGTPYLESIKWDIVDQSVITSLLESGDIDFVADPNGVPAADYEMVDGYENVEMIEQTDFGYQLMGFKMNYRTAEDAEAGTINPDNWVENPDVADQKVRQAIAYAINRQGMVEGLLRGRGSVINAPIAQQFWAYTDEVPQYEYSTEEAEALLDEAGYVDVNDDGFRENPDGEEWVLDLEYPTGNKIREDSAPVIKDDLEKVGIKVELRNPREMSAYSNDIIFNDSEEALDGLDLYLIGWSLGSGDPDPTGLWNIEAQYNISRWNNPESDELINKALQTPDAFDQEFRTQTYQEWQELFATDLPAVILYAQNKIYAYNERLNGVDPLPMGFINDPHLWWVEDAQ</sequence>
<evidence type="ECO:0000256" key="4">
    <source>
        <dbReference type="SAM" id="MobiDB-lite"/>
    </source>
</evidence>
<reference evidence="7 8" key="1">
    <citation type="submission" date="2018-11" db="EMBL/GenBank/DDBJ databases">
        <title>Genomic Encyclopedia of Type Strains, Phase IV (KMG-IV): sequencing the most valuable type-strain genomes for metagenomic binning, comparative biology and taxonomic classification.</title>
        <authorList>
            <person name="Goeker M."/>
        </authorList>
    </citation>
    <scope>NUCLEOTIDE SEQUENCE [LARGE SCALE GENOMIC DNA]</scope>
    <source>
        <strain evidence="7 8">DSM 18090</strain>
    </source>
</reference>
<feature type="signal peptide" evidence="5">
    <location>
        <begin position="1"/>
        <end position="24"/>
    </location>
</feature>
<proteinExistence type="inferred from homology"/>
<dbReference type="Pfam" id="PF00496">
    <property type="entry name" value="SBP_bac_5"/>
    <property type="match status" value="1"/>
</dbReference>
<organism evidence="7 8">
    <name type="scientific">Aquisalibacillus elongatus</name>
    <dbReference type="NCBI Taxonomy" id="485577"/>
    <lineage>
        <taxon>Bacteria</taxon>
        <taxon>Bacillati</taxon>
        <taxon>Bacillota</taxon>
        <taxon>Bacilli</taxon>
        <taxon>Bacillales</taxon>
        <taxon>Bacillaceae</taxon>
        <taxon>Aquisalibacillus</taxon>
    </lineage>
</organism>
<dbReference type="AlphaFoldDB" id="A0A3N5AYI3"/>
<accession>A0A3N5AYI3</accession>
<dbReference type="RefSeq" id="WP_124224006.1">
    <property type="nucleotide sequence ID" value="NZ_RKRF01000015.1"/>
</dbReference>
<dbReference type="GO" id="GO:0015833">
    <property type="term" value="P:peptide transport"/>
    <property type="evidence" value="ECO:0007669"/>
    <property type="project" value="TreeGrafter"/>
</dbReference>
<keyword evidence="2" id="KW-0813">Transport</keyword>
<evidence type="ECO:0000313" key="7">
    <source>
        <dbReference type="EMBL" id="RPF50039.1"/>
    </source>
</evidence>
<keyword evidence="3 5" id="KW-0732">Signal</keyword>
<protein>
    <submittedName>
        <fullName evidence="7">Peptide/nickel transport system substrate-binding protein</fullName>
    </submittedName>
</protein>
<evidence type="ECO:0000256" key="3">
    <source>
        <dbReference type="ARBA" id="ARBA00022729"/>
    </source>
</evidence>
<evidence type="ECO:0000259" key="6">
    <source>
        <dbReference type="Pfam" id="PF00496"/>
    </source>
</evidence>
<dbReference type="GO" id="GO:0042597">
    <property type="term" value="C:periplasmic space"/>
    <property type="evidence" value="ECO:0007669"/>
    <property type="project" value="UniProtKB-ARBA"/>
</dbReference>
<dbReference type="PIRSF" id="PIRSF002741">
    <property type="entry name" value="MppA"/>
    <property type="match status" value="1"/>
</dbReference>
<dbReference type="PANTHER" id="PTHR30290:SF9">
    <property type="entry name" value="OLIGOPEPTIDE-BINDING PROTEIN APPA"/>
    <property type="match status" value="1"/>
</dbReference>
<dbReference type="EMBL" id="RKRF01000015">
    <property type="protein sequence ID" value="RPF50039.1"/>
    <property type="molecule type" value="Genomic_DNA"/>
</dbReference>
<dbReference type="InterPro" id="IPR000914">
    <property type="entry name" value="SBP_5_dom"/>
</dbReference>
<gene>
    <name evidence="7" type="ORF">EDC24_3076</name>
</gene>
<evidence type="ECO:0000256" key="1">
    <source>
        <dbReference type="ARBA" id="ARBA00005695"/>
    </source>
</evidence>
<dbReference type="SUPFAM" id="SSF53850">
    <property type="entry name" value="Periplasmic binding protein-like II"/>
    <property type="match status" value="1"/>
</dbReference>
<keyword evidence="8" id="KW-1185">Reference proteome</keyword>
<comment type="similarity">
    <text evidence="1">Belongs to the bacterial solute-binding protein 5 family.</text>
</comment>
<evidence type="ECO:0000256" key="5">
    <source>
        <dbReference type="SAM" id="SignalP"/>
    </source>
</evidence>
<evidence type="ECO:0000313" key="8">
    <source>
        <dbReference type="Proteomes" id="UP000276443"/>
    </source>
</evidence>
<dbReference type="PANTHER" id="PTHR30290">
    <property type="entry name" value="PERIPLASMIC BINDING COMPONENT OF ABC TRANSPORTER"/>
    <property type="match status" value="1"/>
</dbReference>